<dbReference type="InterPro" id="IPR039530">
    <property type="entry name" value="L_methyltransferase_rhabdo"/>
</dbReference>
<feature type="domain" description="RdRp catalytic" evidence="23">
    <location>
        <begin position="587"/>
        <end position="762"/>
    </location>
</feature>
<dbReference type="GO" id="GO:0004482">
    <property type="term" value="F:mRNA 5'-cap (guanine-N7-)-methyltransferase activity"/>
    <property type="evidence" value="ECO:0007669"/>
    <property type="project" value="InterPro"/>
</dbReference>
<dbReference type="GO" id="GO:0016787">
    <property type="term" value="F:hydrolase activity"/>
    <property type="evidence" value="ECO:0007669"/>
    <property type="project" value="UniProtKB-KW"/>
</dbReference>
<comment type="similarity">
    <text evidence="2 22">Belongs to the paramyxovirus L protein family.</text>
</comment>
<dbReference type="PIRSF" id="PIRSF000830">
    <property type="entry name" value="RNA_pol_ParamyxoV"/>
    <property type="match status" value="1"/>
</dbReference>
<dbReference type="Pfam" id="PF00946">
    <property type="entry name" value="Mononeg_RNA_pol"/>
    <property type="match status" value="1"/>
</dbReference>
<reference evidence="25 26" key="1">
    <citation type="submission" date="2021-08" db="EMBL/GenBank/DDBJ databases">
        <authorList>
            <person name="Li N.N."/>
        </authorList>
    </citation>
    <scope>NUCLEOTIDE SEQUENCE [LARGE SCALE GENOMIC DNA]</scope>
    <source>
        <strain evidence="25">No23-Acc030-ZJ2019</strain>
    </source>
</reference>
<keyword evidence="26" id="KW-1185">Reference proteome</keyword>
<feature type="domain" description="Mononegavirus-type SAM-dependent 2'-O-MTase" evidence="24">
    <location>
        <begin position="1693"/>
        <end position="1889"/>
    </location>
</feature>
<comment type="catalytic activity">
    <reaction evidence="20">
        <text>a 5'-end (5'-triphosphoguanosine)-adenylyl-adenylyl-cytidylyl-adenosine in mRNA + 2 S-adenosyl-L-methionine = a 5'-end (N(7)-methyl 5'-triphosphoguanosine)-(2'-O-methyladenylyl)-adenylyl-cytidylyl-adenosine in mRNA + 2 S-adenosyl-L-homocysteine + H(+)</text>
        <dbReference type="Rhea" id="RHEA:65376"/>
        <dbReference type="Rhea" id="RHEA-COMP:16797"/>
        <dbReference type="Rhea" id="RHEA-COMP:16798"/>
        <dbReference type="ChEBI" id="CHEBI:15378"/>
        <dbReference type="ChEBI" id="CHEBI:57856"/>
        <dbReference type="ChEBI" id="CHEBI:59789"/>
        <dbReference type="ChEBI" id="CHEBI:156483"/>
        <dbReference type="ChEBI" id="CHEBI:156484"/>
        <dbReference type="EC" id="2.1.1.375"/>
    </reaction>
</comment>
<evidence type="ECO:0000256" key="7">
    <source>
        <dbReference type="ARBA" id="ARBA00022691"/>
    </source>
</evidence>
<evidence type="ECO:0000256" key="3">
    <source>
        <dbReference type="ARBA" id="ARBA00022484"/>
    </source>
</evidence>
<dbReference type="PROSITE" id="PS50526">
    <property type="entry name" value="RDRP_SSRNA_NEG_NONSEG"/>
    <property type="match status" value="1"/>
</dbReference>
<keyword evidence="5 22" id="KW-0507">mRNA processing</keyword>
<keyword evidence="12 22" id="KW-0946">Virion</keyword>
<keyword evidence="15 22" id="KW-1035">Host cytoplasm</keyword>
<keyword evidence="11 22" id="KW-0067">ATP-binding</keyword>
<evidence type="ECO:0000256" key="2">
    <source>
        <dbReference type="ARBA" id="ARBA00007934"/>
    </source>
</evidence>
<dbReference type="SMR" id="A0A8K1MZU7"/>
<keyword evidence="3 22" id="KW-0696">RNA-directed RNA polymerase</keyword>
<dbReference type="Proteomes" id="UP001268633">
    <property type="component" value="Segment"/>
</dbReference>
<evidence type="ECO:0000256" key="22">
    <source>
        <dbReference type="PIRNR" id="PIRNR000830"/>
    </source>
</evidence>
<sequence length="2125" mass="244069">MIMSMENYLFLDSDKTERISTPLPTHLDAPLRDHDLNLILRRKELDRRVRGFIRQKLKDSQFCLNLILTDGWLSDLSLDKIIIGFAEVQKIVTSHMITHPMSALVANHITQYKRICIKNLSMQSSSLGLDCPDIQYTEEEEQLLNHWYNARAILQEGVLLSGCPVMLTPQLPDKWQTIHQGTWKWVISQDLVLYINKYISVIIYNGKVFLGTRDHYLGLHDIIVQRSNIIHSSILAPQFQDPTYPSLELVMRTFNWGDTILEMFGNPGYELIGQWEPLCVGSLSAAVPDPYWDNTLFLTTMRREFCSSSEKHLKLLEGFWEEGVTIIKEAATINTNQATQLYGLYRIWGHPTIDSKAGIAKLKSSACKNKAIDYSKVDSVTIKFKEKFCLAYRAKHHVWPRLNVEDLPSTSYLRDCIQSNSDIFLRDRRYVRQEWLQVKGLKTFEVLPKYNLVKLLSDKAMSLNIKEIESFLNKGSIGPAWFRSVLYNWLVNDIGDPKEFLEYISKNGFGEFENIIGVCPKEREIKLFARMFALLTLYKRMYVVLTEAMLAEHVLPYFPEITMIDDYITLMKKMYTVTSGKNSKGSIPIYTSIDFVKWNTHMRKEETWDIFEFLDQLFGISNIYTRTHEMFTNSQLYLADGTYIPTKNSQNQFIEDDYCWSGHLGGMEGLRQKGWTLFTVCEIDDVMSEYDYDFYLMGQGDNQIFKILYPSWMTAQEIRDEHLQIMKKMDKYLSLVGPPIKLSESWSSSNLFVYGKFPILRGVPLSMSLKRICRMFSMDNEGFPTLDSSISSLTANVQSACNYSHDVRFLYYLYSIELLISLRTFYEYNYLGQYPLKLTNQKSLIYGVPKDKKRIIRSFAGTPIDFRSITSLSDEFLSRFLLFPKILGGYSICLLGSLFSNGFPDPVSENISLLKRIWHIGYQQAAIEIILSPVLKDWVEADMLCEDPVSLNLMHPSSPKESVRRLVQEFLRGSEWITNTYFKTFLQVSLKRQKPLCELLMQMKPCNPRVMHSIVESTLVGRALQVVGQLDKTNTLTSMMINQSGADVNKIVSRSEQQYFFSVLCNLYEVGNHTWCPGLCSREYSDLLRCKGWGVDISGVTVAPIFEAFKAFSGSDVNCEGHDNIDKGYFLLAIDQGMSLADYRSRTTIGNFTPFLGSRTAVKTKSYGKDLARQTQPVLKNAAELLNFINWGTKPDSNLSSLIKGIFSTLTDMSPESFIPLTGQVSGSIEHRWDDTSTKHGGNLSIMYTLVTYFHLSTNSLVGYQAKGINYNLHFQALMSIAACWSSIKFLVDYPSTLHFHVTCPRCIVPINEDLMEIPPFDPSQVLIKLEGNPICWVSSIDIPLYSTVSGGLLPIDTLSEHSSKCKSAFYYLAAERCISLMRSKTFESGDGKMRPTLLNGLNISWNSKIDYPMFMNHILLHLVTYFCYKSDFANWKFWESREDMLYHIRTLIASIPCLNFTWASNFYLSERLTDEMVNQPWSAKFPLDIPPSHFAIGKHTQSQLLNLLTSWIYFNDIPTWEDNSISGPSKVADYHPIFKYLTKRLLVSSPDEFSKLKFTCLIFKRIISSYSLDLGNHLRMDWMLDHHLTLIREDRTIMPFVDKELVLNLIISSNPMIVNNHIDFLAKHLPVIELSTLSLVTPSNLLIQDLPSTQCLMLKSSCSDYCNNNVSFSIPCVDWTPVPLDIQLIKRRTITYPTSAHYKLVEILRNLELVVEGRVAAIADGGGGFALTLSKIEEVEEVFYNSLFHSDQLLDQAAPNFIPPAFVGESFCRNKLIHLDQVYSGATDISERPFWNSFHKIHNEKPFTFLCCDAEAGEAGTAYKGCKVVYNVVRYCAGLGIPHILFKTYLNPWSLIHIYNSICSSSYKEFTLIKGIWSSINNREVYIYCKGPLTTLQICKFSDTSTLIGPSCRVKLKRAIEEKLKHYWDFEHPVPELCHKLYNQILRPRMESSHDTQLINIFLGPWNDQDYIFPWSLIKNKKLGISPVRFGRVSRRRGNLNLITRPLVKVWVLGWLLGLFSKYQYDPDQLQSIYNNGTIFIYETAKSWSFWMSFDYFSPQLPSSRGIKIKTLLKYHEFKKLIQLSTMITVTIMYIDNSSKVVSTVPRTLLKSVLPMDPGINILQ</sequence>
<comment type="catalytic activity">
    <reaction evidence="21 22">
        <text>GTP + H2O = GDP + phosphate + H(+)</text>
        <dbReference type="Rhea" id="RHEA:19669"/>
        <dbReference type="ChEBI" id="CHEBI:15377"/>
        <dbReference type="ChEBI" id="CHEBI:15378"/>
        <dbReference type="ChEBI" id="CHEBI:37565"/>
        <dbReference type="ChEBI" id="CHEBI:43474"/>
        <dbReference type="ChEBI" id="CHEBI:58189"/>
    </reaction>
</comment>
<dbReference type="GO" id="GO:0044423">
    <property type="term" value="C:virion component"/>
    <property type="evidence" value="ECO:0007669"/>
    <property type="project" value="UniProtKB-KW"/>
</dbReference>
<name>A0A8K1MZU7_9RHAB</name>
<evidence type="ECO:0000256" key="14">
    <source>
        <dbReference type="ARBA" id="ARBA00023042"/>
    </source>
</evidence>
<keyword evidence="14 22" id="KW-0506">mRNA capping</keyword>
<evidence type="ECO:0000256" key="20">
    <source>
        <dbReference type="ARBA" id="ARBA00047370"/>
    </source>
</evidence>
<dbReference type="GO" id="GO:0005524">
    <property type="term" value="F:ATP binding"/>
    <property type="evidence" value="ECO:0007669"/>
    <property type="project" value="UniProtKB-KW"/>
</dbReference>
<accession>A0A8K1MZU7</accession>
<evidence type="ECO:0000256" key="11">
    <source>
        <dbReference type="ARBA" id="ARBA00022840"/>
    </source>
</evidence>
<evidence type="ECO:0000256" key="5">
    <source>
        <dbReference type="ARBA" id="ARBA00022664"/>
    </source>
</evidence>
<keyword evidence="7 22" id="KW-0949">S-adenosyl-L-methionine</keyword>
<evidence type="ECO:0000313" key="25">
    <source>
        <dbReference type="EMBL" id="UCR92536.1"/>
    </source>
</evidence>
<organism evidence="25 26">
    <name type="scientific">Apis rhabdovirus 4</name>
    <dbReference type="NCBI Taxonomy" id="2873558"/>
    <lineage>
        <taxon>Viruses</taxon>
        <taxon>Riboviria</taxon>
        <taxon>Orthornavirae</taxon>
        <taxon>Negarnaviricota</taxon>
        <taxon>Haploviricotina</taxon>
        <taxon>Monjiviricetes</taxon>
        <taxon>Mononegavirales</taxon>
        <taxon>Rhabdoviridae</taxon>
        <taxon>Deltarhabdovirinae</taxon>
        <taxon>Gammahymrhavirus</taxon>
        <taxon>Gammahymrhavirus mellifera</taxon>
    </lineage>
</organism>
<evidence type="ECO:0000259" key="23">
    <source>
        <dbReference type="PROSITE" id="PS50526"/>
    </source>
</evidence>
<dbReference type="InterPro" id="IPR025786">
    <property type="entry name" value="Mononega_L_MeTrfase"/>
</dbReference>
<keyword evidence="13 22" id="KW-0693">Viral RNA replication</keyword>
<dbReference type="EC" id="2.7.7.88" evidence="22"/>
<comment type="subcellular location">
    <subcellularLocation>
        <location evidence="22">Virion</location>
    </subcellularLocation>
    <subcellularLocation>
        <location evidence="22">Host cytoplasm</location>
    </subcellularLocation>
</comment>
<keyword evidence="6 22" id="KW-0808">Transferase</keyword>
<dbReference type="EC" id="3.6.1.-" evidence="22"/>
<dbReference type="InterPro" id="IPR014023">
    <property type="entry name" value="Mononeg_RNA_pol_cat"/>
</dbReference>
<proteinExistence type="inferred from homology"/>
<dbReference type="GO" id="GO:0003968">
    <property type="term" value="F:RNA-directed RNA polymerase activity"/>
    <property type="evidence" value="ECO:0007669"/>
    <property type="project" value="UniProtKB-KW"/>
</dbReference>
<evidence type="ECO:0000256" key="8">
    <source>
        <dbReference type="ARBA" id="ARBA00022695"/>
    </source>
</evidence>
<dbReference type="EC" id="2.7.7.48" evidence="22"/>
<evidence type="ECO:0000256" key="10">
    <source>
        <dbReference type="ARBA" id="ARBA00022801"/>
    </source>
</evidence>
<evidence type="ECO:0000256" key="4">
    <source>
        <dbReference type="ARBA" id="ARBA00022603"/>
    </source>
</evidence>
<dbReference type="Pfam" id="PF14314">
    <property type="entry name" value="Methyltrans_Mon_2nd"/>
    <property type="match status" value="1"/>
</dbReference>
<comment type="catalytic activity">
    <reaction evidence="22">
        <text>RNA(n) + a ribonucleoside 5'-triphosphate = RNA(n+1) + diphosphate</text>
        <dbReference type="Rhea" id="RHEA:21248"/>
        <dbReference type="Rhea" id="RHEA-COMP:14527"/>
        <dbReference type="Rhea" id="RHEA-COMP:17342"/>
        <dbReference type="ChEBI" id="CHEBI:33019"/>
        <dbReference type="ChEBI" id="CHEBI:61557"/>
        <dbReference type="ChEBI" id="CHEBI:140395"/>
        <dbReference type="EC" id="2.7.7.48"/>
    </reaction>
</comment>
<evidence type="ECO:0000256" key="12">
    <source>
        <dbReference type="ARBA" id="ARBA00022844"/>
    </source>
</evidence>
<comment type="catalytic activity">
    <reaction evidence="18 22">
        <text>a 5'-end (5'-triphosphoguanosine)-(2'-O-methyladenylyl)-adenylyl-cytidylyl-adenosine in mRNA + S-adenosyl-L-methionine = a 5'-end (N(7)-methyl 5'-triphosphoguanosine)-(2'-O-methyladenylyl)-adenylyl-cytidylyl-adenosine in mRNA + S-adenosyl-L-homocysteine</text>
        <dbReference type="Rhea" id="RHEA:65440"/>
        <dbReference type="Rhea" id="RHEA-COMP:16798"/>
        <dbReference type="Rhea" id="RHEA-COMP:16801"/>
        <dbReference type="ChEBI" id="CHEBI:57856"/>
        <dbReference type="ChEBI" id="CHEBI:59789"/>
        <dbReference type="ChEBI" id="CHEBI:156482"/>
        <dbReference type="ChEBI" id="CHEBI:156483"/>
    </reaction>
</comment>
<evidence type="ECO:0000256" key="15">
    <source>
        <dbReference type="ARBA" id="ARBA00023200"/>
    </source>
</evidence>
<keyword evidence="8 22" id="KW-0548">Nucleotidyltransferase</keyword>
<evidence type="ECO:0000256" key="6">
    <source>
        <dbReference type="ARBA" id="ARBA00022679"/>
    </source>
</evidence>
<keyword evidence="10" id="KW-0378">Hydrolase</keyword>
<protein>
    <recommendedName>
        <fullName evidence="22">RNA-directed RNA polymerase L</fullName>
        <shortName evidence="22">Protein L</shortName>
    </recommendedName>
    <alternativeName>
        <fullName evidence="22">Large structural protein</fullName>
    </alternativeName>
    <alternativeName>
        <fullName evidence="22">Replicase</fullName>
    </alternativeName>
    <alternativeName>
        <fullName evidence="22">Transcriptase</fullName>
    </alternativeName>
    <domain>
        <recommendedName>
            <fullName evidence="22">RNA-directed RNA polymerase</fullName>
            <ecNumber evidence="22">2.7.7.48</ecNumber>
        </recommendedName>
    </domain>
    <domain>
        <recommendedName>
            <fullName evidence="22">GTP phosphohydrolase</fullName>
            <ecNumber evidence="22">3.6.1.-</ecNumber>
        </recommendedName>
    </domain>
    <domain>
        <recommendedName>
            <fullName evidence="22">GDP polyribonucleotidyltransferase</fullName>
            <ecNumber evidence="22">2.7.7.88</ecNumber>
        </recommendedName>
        <alternativeName>
            <fullName evidence="22">PRNTase</fullName>
        </alternativeName>
    </domain>
    <domain>
        <recommendedName>
            <fullName evidence="22">mRNA (nucleoside-2'-O-)-methyltransferase</fullName>
            <shortName evidence="22">N1-2'-O-MTase</shortName>
            <ecNumber evidence="22">2.1.1.-</ecNumber>
        </recommendedName>
    </domain>
    <domain>
        <recommendedName>
            <fullName evidence="22">mRNA (guanine-N(7)-)-methyltransferase</fullName>
            <shortName evidence="22">G-N7-MTase</shortName>
        </recommendedName>
    </domain>
</protein>
<comment type="catalytic activity">
    <reaction evidence="17">
        <text>a 5'-end triphospho-adenylyl-adenylyl-cytidylyl-adenosine in mRNA + GDP + H(+) = a 5'-end (5'-triphosphoguanosine)-adenylyl-adenylyl-cytidylyl-adenosine in mRNA + diphosphate</text>
        <dbReference type="Rhea" id="RHEA:65436"/>
        <dbReference type="Rhea" id="RHEA-COMP:16797"/>
        <dbReference type="Rhea" id="RHEA-COMP:16799"/>
        <dbReference type="ChEBI" id="CHEBI:15378"/>
        <dbReference type="ChEBI" id="CHEBI:33019"/>
        <dbReference type="ChEBI" id="CHEBI:58189"/>
        <dbReference type="ChEBI" id="CHEBI:156484"/>
        <dbReference type="ChEBI" id="CHEBI:156503"/>
        <dbReference type="EC" id="2.7.7.88"/>
    </reaction>
</comment>
<evidence type="ECO:0000256" key="18">
    <source>
        <dbReference type="ARBA" id="ARBA00024499"/>
    </source>
</evidence>
<evidence type="ECO:0000313" key="26">
    <source>
        <dbReference type="Proteomes" id="UP001268633"/>
    </source>
</evidence>
<dbReference type="EC" id="2.1.1.-" evidence="22"/>
<keyword evidence="9 22" id="KW-0547">Nucleotide-binding</keyword>
<comment type="catalytic activity">
    <reaction evidence="19 22">
        <text>a 5'-end (5'-triphosphoguanosine)-adenylyl-adenylyl-cytidylyl-adenosine in mRNA + S-adenosyl-L-methionine = a 5'-end (5'-triphosphoguanosine)-(2'-O-methyladenylyl)-adenylyl-cytidylyl-adenosine in mRNA + S-adenosyl-L-homocysteine + H(+)</text>
        <dbReference type="Rhea" id="RHEA:65380"/>
        <dbReference type="Rhea" id="RHEA-COMP:16797"/>
        <dbReference type="Rhea" id="RHEA-COMP:16801"/>
        <dbReference type="ChEBI" id="CHEBI:15378"/>
        <dbReference type="ChEBI" id="CHEBI:57856"/>
        <dbReference type="ChEBI" id="CHEBI:59789"/>
        <dbReference type="ChEBI" id="CHEBI:156482"/>
        <dbReference type="ChEBI" id="CHEBI:156484"/>
    </reaction>
</comment>
<evidence type="ECO:0000256" key="19">
    <source>
        <dbReference type="ARBA" id="ARBA00047332"/>
    </source>
</evidence>
<evidence type="ECO:0000256" key="17">
    <source>
        <dbReference type="ARBA" id="ARBA00024494"/>
    </source>
</evidence>
<evidence type="ECO:0000256" key="9">
    <source>
        <dbReference type="ARBA" id="ARBA00022741"/>
    </source>
</evidence>
<comment type="function">
    <text evidence="1 22">RNA-directed RNA polymerase that catalyzes the replication of viral genomic RNA. The template is composed of the viral RNA tightly encapsidated by the nucleoprotein (N). The replicase mode is dependent on intracellular N protein concentration. In this mode, the polymerase replicates the whole viral genome without recognizing transcriptional signals, and the replicated genome is not caped or polyadenylated.</text>
</comment>
<dbReference type="EMBL" id="MZ822105">
    <property type="protein sequence ID" value="UCR92536.1"/>
    <property type="molecule type" value="Viral_cRNA"/>
</dbReference>
<keyword evidence="4 22" id="KW-0489">Methyltransferase</keyword>
<evidence type="ECO:0000259" key="24">
    <source>
        <dbReference type="PROSITE" id="PS51590"/>
    </source>
</evidence>
<evidence type="ECO:0000256" key="13">
    <source>
        <dbReference type="ARBA" id="ARBA00022953"/>
    </source>
</evidence>
<dbReference type="InterPro" id="IPR026890">
    <property type="entry name" value="Mononeg_mRNAcap"/>
</dbReference>
<comment type="function">
    <text evidence="22">RNA-directed RNA polymerase that catalyzes the transcription of viral mRNAs, their capping and polyadenylation. The template is composed of the viral RNA tightly encapsidated by the nucleoprotein (N). The viral polymerase binds to the genomic RNA at the 3' leader promoter, and transcribes subsequently all viral mRNAs with a decreasing efficiency. The first gene is the most transcribed, and the last the least transcribed. The viral phosphoprotein acts as a processivity factor. Capping is concomitant with initiation of mRNA transcription. Indeed, a GDP polyribonucleotidyl transferase (PRNTase) adds the cap structure when the nascent RNA chain length has reached few nucleotides. Ribose 2'-O methylation of viral mRNA cap precedes and facilitates subsequent guanine-N-7 methylation, both activities being carried by the viral polymerase. Polyadenylation of mRNAs occur by a stuttering mechanism at a slipery stop site present at the end viral genes. After finishing transcription of a mRNA, the polymerase can resume transcription of the downstream gene.</text>
</comment>
<dbReference type="Pfam" id="PF14318">
    <property type="entry name" value="Mononeg_mRNAcap"/>
    <property type="match status" value="1"/>
</dbReference>
<dbReference type="PROSITE" id="PS51590">
    <property type="entry name" value="SAM_MT_MNV_L"/>
    <property type="match status" value="1"/>
</dbReference>
<keyword evidence="16" id="KW-0511">Multifunctional enzyme</keyword>
<evidence type="ECO:0000256" key="16">
    <source>
        <dbReference type="ARBA" id="ARBA00023268"/>
    </source>
</evidence>
<dbReference type="GO" id="GO:0030430">
    <property type="term" value="C:host cell cytoplasm"/>
    <property type="evidence" value="ECO:0007669"/>
    <property type="project" value="UniProtKB-SubCell"/>
</dbReference>
<evidence type="ECO:0000256" key="1">
    <source>
        <dbReference type="ARBA" id="ARBA00003132"/>
    </source>
</evidence>
<dbReference type="InterPro" id="IPR016269">
    <property type="entry name" value="RNA-dir_pol_paramyxovirus"/>
</dbReference>
<evidence type="ECO:0000256" key="21">
    <source>
        <dbReference type="ARBA" id="ARBA00048548"/>
    </source>
</evidence>